<dbReference type="InterPro" id="IPR053185">
    <property type="entry name" value="SET_domain_protein"/>
</dbReference>
<dbReference type="KEGG" id="more:E1B28_013249"/>
<dbReference type="PANTHER" id="PTHR47332:SF4">
    <property type="entry name" value="SET DOMAIN-CONTAINING PROTEIN 5"/>
    <property type="match status" value="1"/>
</dbReference>
<comment type="caution">
    <text evidence="3">The sequence shown here is derived from an EMBL/GenBank/DDBJ whole genome shotgun (WGS) entry which is preliminary data.</text>
</comment>
<dbReference type="PANTHER" id="PTHR47332">
    <property type="entry name" value="SET DOMAIN-CONTAINING PROTEIN 5"/>
    <property type="match status" value="1"/>
</dbReference>
<name>A0A9P7RPG4_9AGAR</name>
<dbReference type="Gene3D" id="2.170.270.10">
    <property type="entry name" value="SET domain"/>
    <property type="match status" value="1"/>
</dbReference>
<dbReference type="EMBL" id="CM032189">
    <property type="protein sequence ID" value="KAG7087270.1"/>
    <property type="molecule type" value="Genomic_DNA"/>
</dbReference>
<dbReference type="OrthoDB" id="265717at2759"/>
<dbReference type="RefSeq" id="XP_043003741.1">
    <property type="nucleotide sequence ID" value="XM_043158394.1"/>
</dbReference>
<dbReference type="InterPro" id="IPR001214">
    <property type="entry name" value="SET_dom"/>
</dbReference>
<evidence type="ECO:0000313" key="3">
    <source>
        <dbReference type="EMBL" id="KAG7087270.1"/>
    </source>
</evidence>
<keyword evidence="4" id="KW-1185">Reference proteome</keyword>
<evidence type="ECO:0000256" key="1">
    <source>
        <dbReference type="SAM" id="MobiDB-lite"/>
    </source>
</evidence>
<reference evidence="3" key="1">
    <citation type="journal article" date="2021" name="Genome Biol. Evol.">
        <title>The assembled and annotated genome of the fairy-ring fungus Marasmius oreades.</title>
        <authorList>
            <person name="Hiltunen M."/>
            <person name="Ament-Velasquez S.L."/>
            <person name="Johannesson H."/>
        </authorList>
    </citation>
    <scope>NUCLEOTIDE SEQUENCE</scope>
    <source>
        <strain evidence="3">03SP1</strain>
    </source>
</reference>
<organism evidence="3 4">
    <name type="scientific">Marasmius oreades</name>
    <name type="common">fairy-ring Marasmius</name>
    <dbReference type="NCBI Taxonomy" id="181124"/>
    <lineage>
        <taxon>Eukaryota</taxon>
        <taxon>Fungi</taxon>
        <taxon>Dikarya</taxon>
        <taxon>Basidiomycota</taxon>
        <taxon>Agaricomycotina</taxon>
        <taxon>Agaricomycetes</taxon>
        <taxon>Agaricomycetidae</taxon>
        <taxon>Agaricales</taxon>
        <taxon>Marasmiineae</taxon>
        <taxon>Marasmiaceae</taxon>
        <taxon>Marasmius</taxon>
    </lineage>
</organism>
<dbReference type="GeneID" id="66082324"/>
<feature type="region of interest" description="Disordered" evidence="1">
    <location>
        <begin position="1"/>
        <end position="72"/>
    </location>
</feature>
<evidence type="ECO:0000259" key="2">
    <source>
        <dbReference type="PROSITE" id="PS50280"/>
    </source>
</evidence>
<dbReference type="Proteomes" id="UP001049176">
    <property type="component" value="Chromosome 9"/>
</dbReference>
<protein>
    <recommendedName>
        <fullName evidence="2">SET domain-containing protein</fullName>
    </recommendedName>
</protein>
<feature type="compositionally biased region" description="Polar residues" evidence="1">
    <location>
        <begin position="15"/>
        <end position="30"/>
    </location>
</feature>
<dbReference type="InterPro" id="IPR046341">
    <property type="entry name" value="SET_dom_sf"/>
</dbReference>
<gene>
    <name evidence="3" type="ORF">E1B28_013249</name>
</gene>
<dbReference type="Pfam" id="PF00856">
    <property type="entry name" value="SET"/>
    <property type="match status" value="1"/>
</dbReference>
<sequence>MLPSSPTRRRRSSSIASILQPLQINTSPQRSPKRSHNRRKSESSEGSHRRQRRVSFTTPISNTHRISNHTGFSSASHDVCIQTISFTTSASCVTLLEREAVASIPSVYSNPQPSSNPYQVSLCHSDTDQRSAEYGVFATRKIPRGGAVLVERPVMLVSSNSLAGCNIDQLLDSKVREAVLRLTDAHAKSAEGTLEGIMKTNGLEIEIGSTKCISLFLDMSRVNHSCGPNAMWRWDPSSFSITLEAVRPISEGSEITIPYIDCLQSRAERRKQLKALYNFDCYCQYCDVHWSEPNASVQSDLDRKELLEFSTSSHRVPSFESWYADKNLPDDALIELHLWALETRAKEGLELFAYKKHIDVIAMCFGALEDVENFRCWTERARNARMEEKTESEIAVLETWIQDPRMFPVWGWRRRALAQ</sequence>
<dbReference type="CDD" id="cd20071">
    <property type="entry name" value="SET_SMYD"/>
    <property type="match status" value="1"/>
</dbReference>
<feature type="compositionally biased region" description="Polar residues" evidence="1">
    <location>
        <begin position="54"/>
        <end position="72"/>
    </location>
</feature>
<feature type="domain" description="SET" evidence="2">
    <location>
        <begin position="120"/>
        <end position="260"/>
    </location>
</feature>
<dbReference type="SMART" id="SM00317">
    <property type="entry name" value="SET"/>
    <property type="match status" value="1"/>
</dbReference>
<accession>A0A9P7RPG4</accession>
<proteinExistence type="predicted"/>
<evidence type="ECO:0000313" key="4">
    <source>
        <dbReference type="Proteomes" id="UP001049176"/>
    </source>
</evidence>
<dbReference type="AlphaFoldDB" id="A0A9P7RPG4"/>
<dbReference type="SUPFAM" id="SSF82199">
    <property type="entry name" value="SET domain"/>
    <property type="match status" value="1"/>
</dbReference>
<dbReference type="PROSITE" id="PS50280">
    <property type="entry name" value="SET"/>
    <property type="match status" value="1"/>
</dbReference>